<dbReference type="SUPFAM" id="SSF50952">
    <property type="entry name" value="Soluble quinoprotein glucose dehydrogenase"/>
    <property type="match status" value="1"/>
</dbReference>
<dbReference type="EMBL" id="SZQL01000007">
    <property type="protein sequence ID" value="TKK68498.1"/>
    <property type="molecule type" value="Genomic_DNA"/>
</dbReference>
<evidence type="ECO:0000256" key="4">
    <source>
        <dbReference type="PROSITE-ProRule" id="PRU00433"/>
    </source>
</evidence>
<dbReference type="NCBIfam" id="TIGR02603">
    <property type="entry name" value="CxxCH_TIGR02603"/>
    <property type="match status" value="1"/>
</dbReference>
<proteinExistence type="predicted"/>
<accession>A0A4U3L0N3</accession>
<keyword evidence="2 4" id="KW-0479">Metal-binding</keyword>
<dbReference type="GO" id="GO:0046872">
    <property type="term" value="F:metal ion binding"/>
    <property type="evidence" value="ECO:0007669"/>
    <property type="project" value="UniProtKB-KW"/>
</dbReference>
<organism evidence="7 8">
    <name type="scientific">Ilyomonas limi</name>
    <dbReference type="NCBI Taxonomy" id="2575867"/>
    <lineage>
        <taxon>Bacteria</taxon>
        <taxon>Pseudomonadati</taxon>
        <taxon>Bacteroidota</taxon>
        <taxon>Chitinophagia</taxon>
        <taxon>Chitinophagales</taxon>
        <taxon>Chitinophagaceae</taxon>
        <taxon>Ilyomonas</taxon>
    </lineage>
</organism>
<dbReference type="InterPro" id="IPR055557">
    <property type="entry name" value="DUF7133"/>
</dbReference>
<dbReference type="Gene3D" id="1.25.10.10">
    <property type="entry name" value="Leucine-rich Repeat Variant"/>
    <property type="match status" value="1"/>
</dbReference>
<name>A0A4U3L0N3_9BACT</name>
<dbReference type="RefSeq" id="WP_137261686.1">
    <property type="nucleotide sequence ID" value="NZ_SZQL01000007.1"/>
</dbReference>
<dbReference type="InterPro" id="IPR011041">
    <property type="entry name" value="Quinoprot_gluc/sorb_DH_b-prop"/>
</dbReference>
<dbReference type="InterPro" id="IPR009056">
    <property type="entry name" value="Cyt_c-like_dom"/>
</dbReference>
<evidence type="ECO:0000256" key="3">
    <source>
        <dbReference type="ARBA" id="ARBA00023004"/>
    </source>
</evidence>
<dbReference type="NCBIfam" id="TIGR02604">
    <property type="entry name" value="Piru_Ver_Nterm"/>
    <property type="match status" value="1"/>
</dbReference>
<dbReference type="InterPro" id="IPR016024">
    <property type="entry name" value="ARM-type_fold"/>
</dbReference>
<dbReference type="InterPro" id="IPR013427">
    <property type="entry name" value="Haem-bd_dom_put"/>
</dbReference>
<sequence length="1027" mass="112477">MKVCFTALVQYCTVFCLIIIISCSCNNTDNRRANTAGTQDSLTDAQRHLPENALKGLTVANDLEVHTFATEPMLKNPTNIDVDERGRVWVNEAYNYRPAINGNPTNALGDRIMILEDTNGDGKADTAKVFYQGPELDAPLGICVLGNRVIVSQSPYIWAFYDDNGDDKADRKEILFEGLSGEQHDHGVHAFTFGPDGKLYFNCGNEGKQLKDKNGRFVLDQDGKPINQQDYRQGMVFRCDPDGSNVECLGQNFRNPYEVAVDSYGTLWQSDNDDDGNRGTRINYVMQYGNYGYTDEMTGAGWQANRTNIEDSIPLRHWHLNDPGVVPNMLQTFAGSPTGILVYEGNLLPKEFHNQLIHSDAGPNVVRSYTVNKDGAGYKASIINILKGEKDQWFRPADVCIAPDGSLIVADWYDPGVGGHQAGDQVRGRIYRVAPPTAAAKYIIPKQDYSTPQGAVAALQNPNLSVRHHAFTALQQMGQAAMPALESLWRNANAEPRMRARAFWVLVKMPNGNANKYIQEAIKDNNPDLRITGLRAACELKDNVTGIVSALVNDKDPQVRRECALALHHVQSPNAAALWAQLAAQYDGKDRWYLEALGIGADKQWDNFFAAYAVKVKDPLTTAASRDIVWRARTAAALPYLATLASDKQVPLNQRLKYFRAFDFNTAPQKSKLLLSMIENNSDNDIALNKLVLHALDIQTVRQSSIAQKALTDVLKSVEGTEEYIELVGRYEVQSQNPNLLLLALHKPHEPVGKEAAGLLLQQHGSALAWTVINGKDTAQQNNMLAALAGVGSKASIDMLQTVALSDKYAMPLRKQAAHKIGNSWDGEERVLQILKSKKVPAALIPDVVASVDGAWRGSVRSEAAGYLPDHGVSKNAKPAPTMQQLAALHPNAAEGSKVFTSTCGVCHQVGNVGNNFGPKLTEIGSKLPKEGLLDAIVHPSDGISFGYEGWQLKMKDGSTLSGIIASKTETDINLKLPGGISKPIKTSDVLAMTAMKESMMPEGLYQSISNQDLANLLAFLEGQKEK</sequence>
<dbReference type="GO" id="GO:0020037">
    <property type="term" value="F:heme binding"/>
    <property type="evidence" value="ECO:0007669"/>
    <property type="project" value="InterPro"/>
</dbReference>
<dbReference type="PROSITE" id="PS51007">
    <property type="entry name" value="CYTC"/>
    <property type="match status" value="1"/>
</dbReference>
<feature type="signal peptide" evidence="5">
    <location>
        <begin position="1"/>
        <end position="27"/>
    </location>
</feature>
<gene>
    <name evidence="7" type="ORF">FC093_10260</name>
</gene>
<feature type="chain" id="PRO_5020818388" evidence="5">
    <location>
        <begin position="28"/>
        <end position="1027"/>
    </location>
</feature>
<reference evidence="7 8" key="1">
    <citation type="submission" date="2019-05" db="EMBL/GenBank/DDBJ databases">
        <title>Panacibacter sp. strain 17mud1-8 Genome sequencing and assembly.</title>
        <authorList>
            <person name="Chhetri G."/>
        </authorList>
    </citation>
    <scope>NUCLEOTIDE SEQUENCE [LARGE SCALE GENOMIC DNA]</scope>
    <source>
        <strain evidence="7 8">17mud1-8</strain>
    </source>
</reference>
<dbReference type="Proteomes" id="UP000305848">
    <property type="component" value="Unassembled WGS sequence"/>
</dbReference>
<comment type="caution">
    <text evidence="7">The sequence shown here is derived from an EMBL/GenBank/DDBJ whole genome shotgun (WGS) entry which is preliminary data.</text>
</comment>
<dbReference type="AlphaFoldDB" id="A0A4U3L0N3"/>
<dbReference type="InterPro" id="IPR036909">
    <property type="entry name" value="Cyt_c-like_dom_sf"/>
</dbReference>
<dbReference type="GO" id="GO:0009055">
    <property type="term" value="F:electron transfer activity"/>
    <property type="evidence" value="ECO:0007669"/>
    <property type="project" value="InterPro"/>
</dbReference>
<dbReference type="Pfam" id="PF23500">
    <property type="entry name" value="DUF7133"/>
    <property type="match status" value="1"/>
</dbReference>
<evidence type="ECO:0000256" key="5">
    <source>
        <dbReference type="SAM" id="SignalP"/>
    </source>
</evidence>
<dbReference type="Gene3D" id="1.10.760.10">
    <property type="entry name" value="Cytochrome c-like domain"/>
    <property type="match status" value="1"/>
</dbReference>
<dbReference type="PROSITE" id="PS51257">
    <property type="entry name" value="PROKAR_LIPOPROTEIN"/>
    <property type="match status" value="1"/>
</dbReference>
<keyword evidence="5" id="KW-0732">Signal</keyword>
<dbReference type="SUPFAM" id="SSF48371">
    <property type="entry name" value="ARM repeat"/>
    <property type="match status" value="1"/>
</dbReference>
<protein>
    <submittedName>
        <fullName evidence="7">C-type cytochrome</fullName>
    </submittedName>
</protein>
<dbReference type="Pfam" id="PF00034">
    <property type="entry name" value="Cytochrom_C"/>
    <property type="match status" value="1"/>
</dbReference>
<dbReference type="InterPro" id="IPR011989">
    <property type="entry name" value="ARM-like"/>
</dbReference>
<dbReference type="PANTHER" id="PTHR33546:SF1">
    <property type="entry name" value="LARGE, MULTIFUNCTIONAL SECRETED PROTEIN"/>
    <property type="match status" value="1"/>
</dbReference>
<feature type="domain" description="Cytochrome c" evidence="6">
    <location>
        <begin position="891"/>
        <end position="1025"/>
    </location>
</feature>
<dbReference type="InterPro" id="IPR013428">
    <property type="entry name" value="Membrane-bound_put_N"/>
</dbReference>
<evidence type="ECO:0000259" key="6">
    <source>
        <dbReference type="PROSITE" id="PS51007"/>
    </source>
</evidence>
<keyword evidence="8" id="KW-1185">Reference proteome</keyword>
<evidence type="ECO:0000256" key="2">
    <source>
        <dbReference type="ARBA" id="ARBA00022723"/>
    </source>
</evidence>
<dbReference type="OrthoDB" id="9808161at2"/>
<dbReference type="InterPro" id="IPR011042">
    <property type="entry name" value="6-blade_b-propeller_TolB-like"/>
</dbReference>
<dbReference type="PANTHER" id="PTHR33546">
    <property type="entry name" value="LARGE, MULTIFUNCTIONAL SECRETED PROTEIN-RELATED"/>
    <property type="match status" value="1"/>
</dbReference>
<evidence type="ECO:0000313" key="8">
    <source>
        <dbReference type="Proteomes" id="UP000305848"/>
    </source>
</evidence>
<dbReference type="SUPFAM" id="SSF46626">
    <property type="entry name" value="Cytochrome c"/>
    <property type="match status" value="1"/>
</dbReference>
<evidence type="ECO:0000256" key="1">
    <source>
        <dbReference type="ARBA" id="ARBA00022617"/>
    </source>
</evidence>
<keyword evidence="1 4" id="KW-0349">Heme</keyword>
<evidence type="ECO:0000313" key="7">
    <source>
        <dbReference type="EMBL" id="TKK68498.1"/>
    </source>
</evidence>
<keyword evidence="3 4" id="KW-0408">Iron</keyword>
<dbReference type="Gene3D" id="2.120.10.30">
    <property type="entry name" value="TolB, C-terminal domain"/>
    <property type="match status" value="1"/>
</dbReference>